<dbReference type="InterPro" id="IPR012337">
    <property type="entry name" value="RNaseH-like_sf"/>
</dbReference>
<evidence type="ECO:0000313" key="1">
    <source>
        <dbReference type="EMBL" id="KAK8888839.1"/>
    </source>
</evidence>
<comment type="caution">
    <text evidence="1">The sequence shown here is derived from an EMBL/GenBank/DDBJ whole genome shotgun (WGS) entry which is preliminary data.</text>
</comment>
<organism evidence="1 2">
    <name type="scientific">Tritrichomonas musculus</name>
    <dbReference type="NCBI Taxonomy" id="1915356"/>
    <lineage>
        <taxon>Eukaryota</taxon>
        <taxon>Metamonada</taxon>
        <taxon>Parabasalia</taxon>
        <taxon>Tritrichomonadida</taxon>
        <taxon>Tritrichomonadidae</taxon>
        <taxon>Tritrichomonas</taxon>
    </lineage>
</organism>
<evidence type="ECO:0008006" key="3">
    <source>
        <dbReference type="Google" id="ProtNLM"/>
    </source>
</evidence>
<reference evidence="1 2" key="1">
    <citation type="submission" date="2024-04" db="EMBL/GenBank/DDBJ databases">
        <title>Tritrichomonas musculus Genome.</title>
        <authorList>
            <person name="Alves-Ferreira E."/>
            <person name="Grigg M."/>
            <person name="Lorenzi H."/>
            <person name="Galac M."/>
        </authorList>
    </citation>
    <scope>NUCLEOTIDE SEQUENCE [LARGE SCALE GENOMIC DNA]</scope>
    <source>
        <strain evidence="1 2">EAF2021</strain>
    </source>
</reference>
<proteinExistence type="predicted"/>
<protein>
    <recommendedName>
        <fullName evidence="3">DUF659 domain-containing protein</fullName>
    </recommendedName>
</protein>
<name>A0ABR2KCI7_9EUKA</name>
<dbReference type="EMBL" id="JAPFFF010000005">
    <property type="protein sequence ID" value="KAK8888839.1"/>
    <property type="molecule type" value="Genomic_DNA"/>
</dbReference>
<gene>
    <name evidence="1" type="ORF">M9Y10_033579</name>
</gene>
<accession>A0ABR2KCI7</accession>
<dbReference type="Proteomes" id="UP001470230">
    <property type="component" value="Unassembled WGS sequence"/>
</dbReference>
<sequence>MIIVHKNFFVIQLYIFLIKSFALLPKNSLFDKANPFTISTFHFRDVTERVSGEIESKMIRKFAEDINYANLLADTGTTNRLTVQQFVISNPNFPSMRFPQSNFENINFNGIQYAVIFQEAIEKALQDGIKIVAIIADSQTAQTSGIIELLRTHENPNIKAIVHIPCVSHIINRVFASLLSNSLFKKIATYIDTLIEICRSPEGLNVIGKSCPSTVETRWFYIVVVLTFLVENVPELANLCAI</sequence>
<evidence type="ECO:0000313" key="2">
    <source>
        <dbReference type="Proteomes" id="UP001470230"/>
    </source>
</evidence>
<dbReference type="SUPFAM" id="SSF53098">
    <property type="entry name" value="Ribonuclease H-like"/>
    <property type="match status" value="1"/>
</dbReference>
<keyword evidence="2" id="KW-1185">Reference proteome</keyword>